<keyword evidence="4" id="KW-1185">Reference proteome</keyword>
<name>A0A378XDA0_9BURK</name>
<dbReference type="Proteomes" id="UP000594903">
    <property type="component" value="Chromosome"/>
</dbReference>
<dbReference type="Proteomes" id="UP000254603">
    <property type="component" value="Unassembled WGS sequence"/>
</dbReference>
<dbReference type="EMBL" id="CP065725">
    <property type="protein sequence ID" value="QPT40881.1"/>
    <property type="molecule type" value="Genomic_DNA"/>
</dbReference>
<evidence type="ECO:0000313" key="3">
    <source>
        <dbReference type="Proteomes" id="UP000254603"/>
    </source>
</evidence>
<protein>
    <submittedName>
        <fullName evidence="2">Uncharacterized protein</fullName>
    </submittedName>
</protein>
<organism evidence="2 3">
    <name type="scientific">Oligella ureolytica</name>
    <dbReference type="NCBI Taxonomy" id="90244"/>
    <lineage>
        <taxon>Bacteria</taxon>
        <taxon>Pseudomonadati</taxon>
        <taxon>Pseudomonadota</taxon>
        <taxon>Betaproteobacteria</taxon>
        <taxon>Burkholderiales</taxon>
        <taxon>Alcaligenaceae</taxon>
        <taxon>Oligella</taxon>
    </lineage>
</organism>
<dbReference type="RefSeq" id="WP_018573639.1">
    <property type="nucleotide sequence ID" value="NZ_CP065725.1"/>
</dbReference>
<sequence>MNTYLVSIEAEEKPNSMSLAVAAVERRRVVALRYVEDILGDEYHRITCGVDQFSEDVLDALCFHTKTKQVCYELAQDADNADVSFGVLADGKFVEL</sequence>
<evidence type="ECO:0000313" key="2">
    <source>
        <dbReference type="EMBL" id="SUA53033.1"/>
    </source>
</evidence>
<reference evidence="1 4" key="2">
    <citation type="submission" date="2020-12" db="EMBL/GenBank/DDBJ databases">
        <title>FDA dAtabase for Regulatory Grade micrObial Sequences (FDA-ARGOS): Supporting development and validation of Infectious Disease Dx tests.</title>
        <authorList>
            <person name="Sproer C."/>
            <person name="Gronow S."/>
            <person name="Severitt S."/>
            <person name="Schroder I."/>
            <person name="Tallon L."/>
            <person name="Sadzewicz L."/>
            <person name="Zhao X."/>
            <person name="Boylan J."/>
            <person name="Ott S."/>
            <person name="Bowen H."/>
            <person name="Vavikolanu K."/>
            <person name="Mehta A."/>
            <person name="Aluvathingal J."/>
            <person name="Nadendla S."/>
            <person name="Lowell S."/>
            <person name="Myers T."/>
            <person name="Yan Y."/>
            <person name="Sichtig H."/>
        </authorList>
    </citation>
    <scope>NUCLEOTIDE SEQUENCE [LARGE SCALE GENOMIC DNA]</scope>
    <source>
        <strain evidence="1 4">FDAARGOS_872</strain>
    </source>
</reference>
<dbReference type="EMBL" id="UGSB01000001">
    <property type="protein sequence ID" value="SUA53033.1"/>
    <property type="molecule type" value="Genomic_DNA"/>
</dbReference>
<accession>A0A378XDA0</accession>
<proteinExistence type="predicted"/>
<evidence type="ECO:0000313" key="4">
    <source>
        <dbReference type="Proteomes" id="UP000594903"/>
    </source>
</evidence>
<reference evidence="2 3" key="1">
    <citation type="submission" date="2018-06" db="EMBL/GenBank/DDBJ databases">
        <authorList>
            <consortium name="Pathogen Informatics"/>
            <person name="Doyle S."/>
        </authorList>
    </citation>
    <scope>NUCLEOTIDE SEQUENCE [LARGE SCALE GENOMIC DNA]</scope>
    <source>
        <strain evidence="2 3">NCTC11997</strain>
    </source>
</reference>
<dbReference type="AlphaFoldDB" id="A0A378XDA0"/>
<evidence type="ECO:0000313" key="1">
    <source>
        <dbReference type="EMBL" id="QPT40881.1"/>
    </source>
</evidence>
<gene>
    <name evidence="1" type="ORF">I6G29_04780</name>
    <name evidence="2" type="ORF">NCTC11997_01007</name>
</gene>